<keyword evidence="3 4" id="KW-0732">Signal</keyword>
<dbReference type="CDD" id="cd00995">
    <property type="entry name" value="PBP2_NikA_DppA_OppA_like"/>
    <property type="match status" value="1"/>
</dbReference>
<evidence type="ECO:0000313" key="6">
    <source>
        <dbReference type="EMBL" id="GLX79766.1"/>
    </source>
</evidence>
<evidence type="ECO:0000313" key="7">
    <source>
        <dbReference type="Proteomes" id="UP001157186"/>
    </source>
</evidence>
<evidence type="ECO:0000256" key="1">
    <source>
        <dbReference type="ARBA" id="ARBA00005695"/>
    </source>
</evidence>
<keyword evidence="2" id="KW-0813">Transport</keyword>
<dbReference type="InterPro" id="IPR030678">
    <property type="entry name" value="Peptide/Ni-bd"/>
</dbReference>
<keyword evidence="7" id="KW-1185">Reference proteome</keyword>
<sequence>MNVRFLNIILFCCIASPALADDELDVAYLTQDPPSIVSLAQSFDPDSYAVITQIFDSLLYFDLDGNIQPALATHWQQISSTQWHFFLRKNVRFHNGEPFDAKAVKFTYDYIINPANNTGNHWILNSIKKISLIPNKPLEVIIETHHPDNMLLNRLNMFGAICPPNYIKEKGINYFLQHPIGTGPFKFKHWQKNTEILLTKNPDYWQTGIPHYDAVRFKIMPQQQWMSAILADDVDLVPNFPGNKTTELMRKSNNELRLVKRLVLAGYWVLIHNQGIFSQLNVRKALNYAINKDDLVRFGDFGNAQPLASLGKKHEFGANETLNPYPYDPDKARTLLANAKVAPHTPLSILAADITTPIAKIIQANLEDVGFEVSLEIVTRSEWAKKVIGHKIATGQRSGYDLVINLVDNPIFHLGFHAGLFLDSRSPWSQITDPEFNRLFDNSMTTLEQLPAKTKLKALDAYIHDNALMIFTTQRIITVVVNKSTSIDRYGLNGHLDYELLSHAKKVTND</sequence>
<evidence type="ECO:0000259" key="5">
    <source>
        <dbReference type="Pfam" id="PF00496"/>
    </source>
</evidence>
<protein>
    <submittedName>
        <fullName evidence="6">Peptide ABC transporter substrate-binding protein</fullName>
    </submittedName>
</protein>
<dbReference type="Proteomes" id="UP001157186">
    <property type="component" value="Unassembled WGS sequence"/>
</dbReference>
<feature type="chain" id="PRO_5045277460" evidence="4">
    <location>
        <begin position="21"/>
        <end position="510"/>
    </location>
</feature>
<organism evidence="6 7">
    <name type="scientific">Thalassotalea insulae</name>
    <dbReference type="NCBI Taxonomy" id="2056778"/>
    <lineage>
        <taxon>Bacteria</taxon>
        <taxon>Pseudomonadati</taxon>
        <taxon>Pseudomonadota</taxon>
        <taxon>Gammaproteobacteria</taxon>
        <taxon>Alteromonadales</taxon>
        <taxon>Colwelliaceae</taxon>
        <taxon>Thalassotalea</taxon>
    </lineage>
</organism>
<dbReference type="SUPFAM" id="SSF53850">
    <property type="entry name" value="Periplasmic binding protein-like II"/>
    <property type="match status" value="1"/>
</dbReference>
<proteinExistence type="inferred from homology"/>
<evidence type="ECO:0000256" key="3">
    <source>
        <dbReference type="ARBA" id="ARBA00022729"/>
    </source>
</evidence>
<accession>A0ABQ6GUZ7</accession>
<name>A0ABQ6GUZ7_9GAMM</name>
<dbReference type="RefSeq" id="WP_284245697.1">
    <property type="nucleotide sequence ID" value="NZ_BSST01000001.1"/>
</dbReference>
<dbReference type="PIRSF" id="PIRSF002741">
    <property type="entry name" value="MppA"/>
    <property type="match status" value="1"/>
</dbReference>
<feature type="domain" description="Solute-binding protein family 5" evidence="5">
    <location>
        <begin position="66"/>
        <end position="385"/>
    </location>
</feature>
<dbReference type="PANTHER" id="PTHR30290:SF9">
    <property type="entry name" value="OLIGOPEPTIDE-BINDING PROTEIN APPA"/>
    <property type="match status" value="1"/>
</dbReference>
<dbReference type="EMBL" id="BSST01000001">
    <property type="protein sequence ID" value="GLX79766.1"/>
    <property type="molecule type" value="Genomic_DNA"/>
</dbReference>
<comment type="similarity">
    <text evidence="1">Belongs to the bacterial solute-binding protein 5 family.</text>
</comment>
<dbReference type="Gene3D" id="3.40.190.10">
    <property type="entry name" value="Periplasmic binding protein-like II"/>
    <property type="match status" value="1"/>
</dbReference>
<gene>
    <name evidence="6" type="ORF">tinsulaeT_31060</name>
</gene>
<evidence type="ECO:0000256" key="2">
    <source>
        <dbReference type="ARBA" id="ARBA00022448"/>
    </source>
</evidence>
<dbReference type="PANTHER" id="PTHR30290">
    <property type="entry name" value="PERIPLASMIC BINDING COMPONENT OF ABC TRANSPORTER"/>
    <property type="match status" value="1"/>
</dbReference>
<dbReference type="InterPro" id="IPR000914">
    <property type="entry name" value="SBP_5_dom"/>
</dbReference>
<feature type="signal peptide" evidence="4">
    <location>
        <begin position="1"/>
        <end position="20"/>
    </location>
</feature>
<dbReference type="Gene3D" id="3.90.76.10">
    <property type="entry name" value="Dipeptide-binding Protein, Domain 1"/>
    <property type="match status" value="1"/>
</dbReference>
<dbReference type="InterPro" id="IPR039424">
    <property type="entry name" value="SBP_5"/>
</dbReference>
<dbReference type="Pfam" id="PF00496">
    <property type="entry name" value="SBP_bac_5"/>
    <property type="match status" value="1"/>
</dbReference>
<dbReference type="Gene3D" id="3.10.105.10">
    <property type="entry name" value="Dipeptide-binding Protein, Domain 3"/>
    <property type="match status" value="1"/>
</dbReference>
<evidence type="ECO:0000256" key="4">
    <source>
        <dbReference type="SAM" id="SignalP"/>
    </source>
</evidence>
<reference evidence="6 7" key="1">
    <citation type="submission" date="2023-03" db="EMBL/GenBank/DDBJ databases">
        <title>Draft genome sequence of Thalassotalea insulae KCTC 62186T.</title>
        <authorList>
            <person name="Sawabe T."/>
        </authorList>
    </citation>
    <scope>NUCLEOTIDE SEQUENCE [LARGE SCALE GENOMIC DNA]</scope>
    <source>
        <strain evidence="6 7">KCTC 62186</strain>
    </source>
</reference>
<comment type="caution">
    <text evidence="6">The sequence shown here is derived from an EMBL/GenBank/DDBJ whole genome shotgun (WGS) entry which is preliminary data.</text>
</comment>